<dbReference type="GO" id="GO:0032259">
    <property type="term" value="P:methylation"/>
    <property type="evidence" value="ECO:0007669"/>
    <property type="project" value="UniProtKB-KW"/>
</dbReference>
<dbReference type="RefSeq" id="WP_259079151.1">
    <property type="nucleotide sequence ID" value="NZ_JANTZP010000001.1"/>
</dbReference>
<reference evidence="1" key="1">
    <citation type="submission" date="2022-08" db="EMBL/GenBank/DDBJ databases">
        <title>Genomic Encyclopedia of Type Strains, Phase V (KMG-V): Genome sequencing to study the core and pangenomes of soil and plant-associated prokaryotes.</title>
        <authorList>
            <person name="Whitman W."/>
        </authorList>
    </citation>
    <scope>NUCLEOTIDE SEQUENCE</scope>
    <source>
        <strain evidence="1">0</strain>
    </source>
</reference>
<proteinExistence type="predicted"/>
<dbReference type="PANTHER" id="PTHR44068:SF11">
    <property type="entry name" value="GERANYL DIPHOSPHATE 2-C-METHYLTRANSFERASE"/>
    <property type="match status" value="1"/>
</dbReference>
<protein>
    <submittedName>
        <fullName evidence="1">Tocopherol O-methyltransferase</fullName>
        <ecNumber evidence="1">2.1.1.95</ecNumber>
    </submittedName>
</protein>
<evidence type="ECO:0000313" key="1">
    <source>
        <dbReference type="EMBL" id="MCS3676296.1"/>
    </source>
</evidence>
<dbReference type="Pfam" id="PF13489">
    <property type="entry name" value="Methyltransf_23"/>
    <property type="match status" value="1"/>
</dbReference>
<dbReference type="CDD" id="cd02440">
    <property type="entry name" value="AdoMet_MTases"/>
    <property type="match status" value="1"/>
</dbReference>
<gene>
    <name evidence="1" type="ORF">GGP71_000192</name>
</gene>
<dbReference type="PANTHER" id="PTHR44068">
    <property type="entry name" value="ZGC:194242"/>
    <property type="match status" value="1"/>
</dbReference>
<dbReference type="InterPro" id="IPR050447">
    <property type="entry name" value="Erg6_SMT_methyltransf"/>
</dbReference>
<dbReference type="EMBL" id="JANUAU010000001">
    <property type="protein sequence ID" value="MCS3676296.1"/>
    <property type="molecule type" value="Genomic_DNA"/>
</dbReference>
<dbReference type="Gene3D" id="3.40.50.150">
    <property type="entry name" value="Vaccinia Virus protein VP39"/>
    <property type="match status" value="1"/>
</dbReference>
<keyword evidence="1" id="KW-0808">Transferase</keyword>
<accession>A0A9X2Q411</accession>
<keyword evidence="1" id="KW-0489">Methyltransferase</keyword>
<dbReference type="GO" id="GO:0050342">
    <property type="term" value="F:tocopherol C-methyltransferase activity"/>
    <property type="evidence" value="ECO:0007669"/>
    <property type="project" value="UniProtKB-EC"/>
</dbReference>
<comment type="caution">
    <text evidence="1">The sequence shown here is derived from an EMBL/GenBank/DDBJ whole genome shotgun (WGS) entry which is preliminary data.</text>
</comment>
<dbReference type="AlphaFoldDB" id="A0A9X2Q411"/>
<dbReference type="EC" id="2.1.1.95" evidence="1"/>
<sequence>MSATRKSTTVASHYDRLDRFYRRLWGDHLHHGLWADPSWSQAQAVRHLVHRVAREARCTNGTRVCDIGSGYGAPARLFSEEYGTHVTAFTVSEAQHAYAVMQPVDGPRPDYRLQDVRKNDVPEASMDAVVAIESLSHIENAADVLCEAARMLRPGGRLVICAWLAAEEPPGWARRWLLNPIREEGRLATLPTASMLRTWIRDAGFSIERFDDVSRQVRRTWRVVIGRILHAVVTDPDARRFLLDASEPDRIFARTVVRIWIAYRVEVLRYGWLVARL</sequence>
<name>A0A9X2Q411_9BACT</name>
<dbReference type="InterPro" id="IPR029063">
    <property type="entry name" value="SAM-dependent_MTases_sf"/>
</dbReference>
<dbReference type="SUPFAM" id="SSF53335">
    <property type="entry name" value="S-adenosyl-L-methionine-dependent methyltransferases"/>
    <property type="match status" value="1"/>
</dbReference>
<organism evidence="1 2">
    <name type="scientific">Salinibacter ruber</name>
    <dbReference type="NCBI Taxonomy" id="146919"/>
    <lineage>
        <taxon>Bacteria</taxon>
        <taxon>Pseudomonadati</taxon>
        <taxon>Rhodothermota</taxon>
        <taxon>Rhodothermia</taxon>
        <taxon>Rhodothermales</taxon>
        <taxon>Salinibacteraceae</taxon>
        <taxon>Salinibacter</taxon>
    </lineage>
</organism>
<evidence type="ECO:0000313" key="2">
    <source>
        <dbReference type="Proteomes" id="UP001155027"/>
    </source>
</evidence>
<dbReference type="Proteomes" id="UP001155027">
    <property type="component" value="Unassembled WGS sequence"/>
</dbReference>